<accession>A0A426WY87</accession>
<protein>
    <submittedName>
        <fullName evidence="1">Uncharacterized protein</fullName>
    </submittedName>
</protein>
<name>A0A426WY87_ENSVE</name>
<comment type="caution">
    <text evidence="1">The sequence shown here is derived from an EMBL/GenBank/DDBJ whole genome shotgun (WGS) entry which is preliminary data.</text>
</comment>
<proteinExistence type="predicted"/>
<evidence type="ECO:0000313" key="1">
    <source>
        <dbReference type="EMBL" id="RRT31672.1"/>
    </source>
</evidence>
<gene>
    <name evidence="1" type="ORF">B296_00032014</name>
</gene>
<dbReference type="AlphaFoldDB" id="A0A426WY87"/>
<evidence type="ECO:0000313" key="2">
    <source>
        <dbReference type="Proteomes" id="UP000287651"/>
    </source>
</evidence>
<organism evidence="1 2">
    <name type="scientific">Ensete ventricosum</name>
    <name type="common">Abyssinian banana</name>
    <name type="synonym">Musa ensete</name>
    <dbReference type="NCBI Taxonomy" id="4639"/>
    <lineage>
        <taxon>Eukaryota</taxon>
        <taxon>Viridiplantae</taxon>
        <taxon>Streptophyta</taxon>
        <taxon>Embryophyta</taxon>
        <taxon>Tracheophyta</taxon>
        <taxon>Spermatophyta</taxon>
        <taxon>Magnoliopsida</taxon>
        <taxon>Liliopsida</taxon>
        <taxon>Zingiberales</taxon>
        <taxon>Musaceae</taxon>
        <taxon>Ensete</taxon>
    </lineage>
</organism>
<dbReference type="Proteomes" id="UP000287651">
    <property type="component" value="Unassembled WGS sequence"/>
</dbReference>
<sequence>MRRGQLLVGWPSAPIPYGCAIGSRPYGLAAHYRGLGHSRLPIAASHGQPLLLAVLVTNALNDSTGWKENKRWWLKLSDTELAVSHSHQNAL</sequence>
<reference evidence="1 2" key="1">
    <citation type="journal article" date="2014" name="Agronomy (Basel)">
        <title>A Draft Genome Sequence for Ensete ventricosum, the Drought-Tolerant Tree Against Hunger.</title>
        <authorList>
            <person name="Harrison J."/>
            <person name="Moore K.A."/>
            <person name="Paszkiewicz K."/>
            <person name="Jones T."/>
            <person name="Grant M."/>
            <person name="Ambacheew D."/>
            <person name="Muzemil S."/>
            <person name="Studholme D.J."/>
        </authorList>
    </citation>
    <scope>NUCLEOTIDE SEQUENCE [LARGE SCALE GENOMIC DNA]</scope>
</reference>
<dbReference type="EMBL" id="AMZH03037000">
    <property type="protein sequence ID" value="RRT31672.1"/>
    <property type="molecule type" value="Genomic_DNA"/>
</dbReference>